<dbReference type="EMBL" id="CAJNOM010000140">
    <property type="protein sequence ID" value="CAF1125574.1"/>
    <property type="molecule type" value="Genomic_DNA"/>
</dbReference>
<dbReference type="AlphaFoldDB" id="A0A814QXB1"/>
<evidence type="ECO:0000313" key="2">
    <source>
        <dbReference type="EMBL" id="CAF1125574.1"/>
    </source>
</evidence>
<evidence type="ECO:0000313" key="1">
    <source>
        <dbReference type="EMBL" id="CAF1057938.1"/>
    </source>
</evidence>
<sequence length="97" mass="12071">MLIVYNYDDYICRDLYDDIYEITYLKDTSRRYYTIYDEPITCVRDTSRRYYTIYNDPITYVRDSSPRYYTIYDEPVTYVSYEYKPVTYLQTTYDICI</sequence>
<keyword evidence="3" id="KW-1185">Reference proteome</keyword>
<protein>
    <submittedName>
        <fullName evidence="2">Uncharacterized protein</fullName>
    </submittedName>
</protein>
<gene>
    <name evidence="1" type="ORF">BJG266_LOCUS18993</name>
    <name evidence="2" type="ORF">QVE165_LOCUS21640</name>
</gene>
<dbReference type="Proteomes" id="UP000663832">
    <property type="component" value="Unassembled WGS sequence"/>
</dbReference>
<dbReference type="Proteomes" id="UP000663877">
    <property type="component" value="Unassembled WGS sequence"/>
</dbReference>
<evidence type="ECO:0000313" key="3">
    <source>
        <dbReference type="Proteomes" id="UP000663832"/>
    </source>
</evidence>
<comment type="caution">
    <text evidence="2">The sequence shown here is derived from an EMBL/GenBank/DDBJ whole genome shotgun (WGS) entry which is preliminary data.</text>
</comment>
<accession>A0A814QXB1</accession>
<reference evidence="2" key="1">
    <citation type="submission" date="2021-02" db="EMBL/GenBank/DDBJ databases">
        <authorList>
            <person name="Nowell W R."/>
        </authorList>
    </citation>
    <scope>NUCLEOTIDE SEQUENCE</scope>
</reference>
<dbReference type="OrthoDB" id="10322511at2759"/>
<proteinExistence type="predicted"/>
<name>A0A814QXB1_9BILA</name>
<dbReference type="EMBL" id="CAJNOI010000100">
    <property type="protein sequence ID" value="CAF1057938.1"/>
    <property type="molecule type" value="Genomic_DNA"/>
</dbReference>
<organism evidence="2 3">
    <name type="scientific">Adineta steineri</name>
    <dbReference type="NCBI Taxonomy" id="433720"/>
    <lineage>
        <taxon>Eukaryota</taxon>
        <taxon>Metazoa</taxon>
        <taxon>Spiralia</taxon>
        <taxon>Gnathifera</taxon>
        <taxon>Rotifera</taxon>
        <taxon>Eurotatoria</taxon>
        <taxon>Bdelloidea</taxon>
        <taxon>Adinetida</taxon>
        <taxon>Adinetidae</taxon>
        <taxon>Adineta</taxon>
    </lineage>
</organism>